<evidence type="ECO:0000256" key="3">
    <source>
        <dbReference type="ARBA" id="ARBA00022832"/>
    </source>
</evidence>
<proteinExistence type="inferred from homology"/>
<dbReference type="PANTHER" id="PTHR43859:SF4">
    <property type="entry name" value="BUTANOATE--COA LIGASE AAE1-RELATED"/>
    <property type="match status" value="1"/>
</dbReference>
<dbReference type="AlphaFoldDB" id="A0A2A2KBH7"/>
<protein>
    <recommendedName>
        <fullName evidence="5">AMP-binding enzyme C-terminal domain-containing protein</fullName>
    </recommendedName>
</protein>
<dbReference type="Gene3D" id="3.30.300.30">
    <property type="match status" value="1"/>
</dbReference>
<accession>A0A2A2KBH7</accession>
<evidence type="ECO:0000256" key="4">
    <source>
        <dbReference type="ARBA" id="ARBA00023098"/>
    </source>
</evidence>
<dbReference type="Proteomes" id="UP000218231">
    <property type="component" value="Unassembled WGS sequence"/>
</dbReference>
<dbReference type="PANTHER" id="PTHR43859">
    <property type="entry name" value="ACYL-ACTIVATING ENZYME"/>
    <property type="match status" value="1"/>
</dbReference>
<evidence type="ECO:0000256" key="2">
    <source>
        <dbReference type="ARBA" id="ARBA00022598"/>
    </source>
</evidence>
<dbReference type="STRING" id="2018661.A0A2A2KBH7"/>
<dbReference type="SUPFAM" id="SSF56801">
    <property type="entry name" value="Acetyl-CoA synthetase-like"/>
    <property type="match status" value="1"/>
</dbReference>
<evidence type="ECO:0000313" key="6">
    <source>
        <dbReference type="EMBL" id="PAV71291.1"/>
    </source>
</evidence>
<dbReference type="GO" id="GO:0006631">
    <property type="term" value="P:fatty acid metabolic process"/>
    <property type="evidence" value="ECO:0007669"/>
    <property type="project" value="UniProtKB-KW"/>
</dbReference>
<dbReference type="InterPro" id="IPR045851">
    <property type="entry name" value="AMP-bd_C_sf"/>
</dbReference>
<comment type="similarity">
    <text evidence="1">Belongs to the ATP-dependent AMP-binding enzyme family.</text>
</comment>
<gene>
    <name evidence="6" type="ORF">WR25_24076</name>
</gene>
<comment type="caution">
    <text evidence="6">The sequence shown here is derived from an EMBL/GenBank/DDBJ whole genome shotgun (WGS) entry which is preliminary data.</text>
</comment>
<dbReference type="Pfam" id="PF13193">
    <property type="entry name" value="AMP-binding_C"/>
    <property type="match status" value="1"/>
</dbReference>
<reference evidence="6 7" key="1">
    <citation type="journal article" date="2017" name="Curr. Biol.">
        <title>Genome architecture and evolution of a unichromosomal asexual nematode.</title>
        <authorList>
            <person name="Fradin H."/>
            <person name="Zegar C."/>
            <person name="Gutwein M."/>
            <person name="Lucas J."/>
            <person name="Kovtun M."/>
            <person name="Corcoran D."/>
            <person name="Baugh L.R."/>
            <person name="Kiontke K."/>
            <person name="Gunsalus K."/>
            <person name="Fitch D.H."/>
            <person name="Piano F."/>
        </authorList>
    </citation>
    <scope>NUCLEOTIDE SEQUENCE [LARGE SCALE GENOMIC DNA]</scope>
    <source>
        <strain evidence="6">PF1309</strain>
    </source>
</reference>
<evidence type="ECO:0000259" key="5">
    <source>
        <dbReference type="Pfam" id="PF13193"/>
    </source>
</evidence>
<keyword evidence="4" id="KW-0443">Lipid metabolism</keyword>
<dbReference type="InterPro" id="IPR025110">
    <property type="entry name" value="AMP-bd_C"/>
</dbReference>
<keyword evidence="3" id="KW-0276">Fatty acid metabolism</keyword>
<dbReference type="EMBL" id="LIAE01009090">
    <property type="protein sequence ID" value="PAV71291.1"/>
    <property type="molecule type" value="Genomic_DNA"/>
</dbReference>
<keyword evidence="2" id="KW-0436">Ligase</keyword>
<evidence type="ECO:0000313" key="7">
    <source>
        <dbReference type="Proteomes" id="UP000218231"/>
    </source>
</evidence>
<evidence type="ECO:0000256" key="1">
    <source>
        <dbReference type="ARBA" id="ARBA00006432"/>
    </source>
</evidence>
<keyword evidence="7" id="KW-1185">Reference proteome</keyword>
<name>A0A2A2KBH7_9BILA</name>
<feature type="domain" description="AMP-binding enzyme C-terminal" evidence="5">
    <location>
        <begin position="2"/>
        <end position="69"/>
    </location>
</feature>
<dbReference type="GO" id="GO:0016874">
    <property type="term" value="F:ligase activity"/>
    <property type="evidence" value="ECO:0007669"/>
    <property type="project" value="UniProtKB-KW"/>
</dbReference>
<organism evidence="6 7">
    <name type="scientific">Diploscapter pachys</name>
    <dbReference type="NCBI Taxonomy" id="2018661"/>
    <lineage>
        <taxon>Eukaryota</taxon>
        <taxon>Metazoa</taxon>
        <taxon>Ecdysozoa</taxon>
        <taxon>Nematoda</taxon>
        <taxon>Chromadorea</taxon>
        <taxon>Rhabditida</taxon>
        <taxon>Rhabditina</taxon>
        <taxon>Rhabditomorpha</taxon>
        <taxon>Rhabditoidea</taxon>
        <taxon>Rhabditidae</taxon>
        <taxon>Diploscapter</taxon>
    </lineage>
</organism>
<dbReference type="OrthoDB" id="10253869at2759"/>
<sequence>MHPDVTHAALVALPDELLGEKSCAFIVSRNPQLKPIALRRHLMGLGIAEYKLPDRIRLIDAMPLTAVGKIDKKQLRALLAVAPTT</sequence>